<keyword evidence="2" id="KW-1185">Reference proteome</keyword>
<dbReference type="Proteomes" id="UP001357485">
    <property type="component" value="Unassembled WGS sequence"/>
</dbReference>
<organism evidence="1 2">
    <name type="scientific">Cryomyces antarcticus</name>
    <dbReference type="NCBI Taxonomy" id="329879"/>
    <lineage>
        <taxon>Eukaryota</taxon>
        <taxon>Fungi</taxon>
        <taxon>Dikarya</taxon>
        <taxon>Ascomycota</taxon>
        <taxon>Pezizomycotina</taxon>
        <taxon>Dothideomycetes</taxon>
        <taxon>Dothideomycetes incertae sedis</taxon>
        <taxon>Cryomyces</taxon>
    </lineage>
</organism>
<dbReference type="PANTHER" id="PTHR31644">
    <property type="entry name" value="TRANSCRIPTIONAL ACTIVATOR ARO80-RELATED"/>
    <property type="match status" value="1"/>
</dbReference>
<gene>
    <name evidence="1" type="ORF">LTR16_011762</name>
</gene>
<dbReference type="InterPro" id="IPR052780">
    <property type="entry name" value="AAA_Catabolism_Regulators"/>
</dbReference>
<protein>
    <submittedName>
        <fullName evidence="1">Uncharacterized protein</fullName>
    </submittedName>
</protein>
<sequence>MSYDYLRLYTNAFAFQATIRRALPTTAAQAGHGPNHQSPGRIFFNNVGAVGDARFIYEGLDAAKGLLTTVNNFVDPE</sequence>
<dbReference type="EMBL" id="JAVRRA010011973">
    <property type="protein sequence ID" value="KAK5239563.1"/>
    <property type="molecule type" value="Genomic_DNA"/>
</dbReference>
<proteinExistence type="predicted"/>
<evidence type="ECO:0000313" key="2">
    <source>
        <dbReference type="Proteomes" id="UP001357485"/>
    </source>
</evidence>
<evidence type="ECO:0000313" key="1">
    <source>
        <dbReference type="EMBL" id="KAK5239563.1"/>
    </source>
</evidence>
<comment type="caution">
    <text evidence="1">The sequence shown here is derived from an EMBL/GenBank/DDBJ whole genome shotgun (WGS) entry which is preliminary data.</text>
</comment>
<name>A0ABR0LS49_9PEZI</name>
<feature type="non-terminal residue" evidence="1">
    <location>
        <position position="77"/>
    </location>
</feature>
<dbReference type="PANTHER" id="PTHR31644:SF1">
    <property type="entry name" value="ZN(II)2CYS6 TRANSCRIPTION FACTOR (EUROFUNG)"/>
    <property type="match status" value="1"/>
</dbReference>
<accession>A0ABR0LS49</accession>
<reference evidence="1 2" key="1">
    <citation type="submission" date="2023-08" db="EMBL/GenBank/DDBJ databases">
        <title>Black Yeasts Isolated from many extreme environments.</title>
        <authorList>
            <person name="Coleine C."/>
            <person name="Stajich J.E."/>
            <person name="Selbmann L."/>
        </authorList>
    </citation>
    <scope>NUCLEOTIDE SEQUENCE [LARGE SCALE GENOMIC DNA]</scope>
    <source>
        <strain evidence="1 2">CCFEE 536</strain>
    </source>
</reference>